<evidence type="ECO:0000256" key="1">
    <source>
        <dbReference type="SAM" id="MobiDB-lite"/>
    </source>
</evidence>
<feature type="region of interest" description="Disordered" evidence="1">
    <location>
        <begin position="41"/>
        <end position="61"/>
    </location>
</feature>
<gene>
    <name evidence="2" type="ORF">ACFFHU_07890</name>
</gene>
<protein>
    <recommendedName>
        <fullName evidence="4">RanBP2-type domain-containing protein</fullName>
    </recommendedName>
</protein>
<dbReference type="EMBL" id="JBHLUE010000004">
    <property type="protein sequence ID" value="MFC0564087.1"/>
    <property type="molecule type" value="Genomic_DNA"/>
</dbReference>
<sequence>MSLTMATLASALLGWIAGMWTFKRSQRWCPTCGNALACPSCRDGRHRQPKRTTSPNGGAFA</sequence>
<evidence type="ECO:0008006" key="4">
    <source>
        <dbReference type="Google" id="ProtNLM"/>
    </source>
</evidence>
<comment type="caution">
    <text evidence="2">The sequence shown here is derived from an EMBL/GenBank/DDBJ whole genome shotgun (WGS) entry which is preliminary data.</text>
</comment>
<reference evidence="2 3" key="1">
    <citation type="submission" date="2024-09" db="EMBL/GenBank/DDBJ databases">
        <authorList>
            <person name="Sun Q."/>
            <person name="Mori K."/>
        </authorList>
    </citation>
    <scope>NUCLEOTIDE SEQUENCE [LARGE SCALE GENOMIC DNA]</scope>
    <source>
        <strain evidence="2 3">TBRC 2205</strain>
    </source>
</reference>
<evidence type="ECO:0000313" key="2">
    <source>
        <dbReference type="EMBL" id="MFC0564087.1"/>
    </source>
</evidence>
<proteinExistence type="predicted"/>
<feature type="compositionally biased region" description="Polar residues" evidence="1">
    <location>
        <begin position="51"/>
        <end position="61"/>
    </location>
</feature>
<keyword evidence="3" id="KW-1185">Reference proteome</keyword>
<evidence type="ECO:0000313" key="3">
    <source>
        <dbReference type="Proteomes" id="UP001589894"/>
    </source>
</evidence>
<accession>A0ABV6NTK1</accession>
<dbReference type="RefSeq" id="WP_377337028.1">
    <property type="nucleotide sequence ID" value="NZ_JBHLUE010000004.1"/>
</dbReference>
<name>A0ABV6NTK1_9ACTN</name>
<dbReference type="Proteomes" id="UP001589894">
    <property type="component" value="Unassembled WGS sequence"/>
</dbReference>
<organism evidence="2 3">
    <name type="scientific">Plantactinospora siamensis</name>
    <dbReference type="NCBI Taxonomy" id="555372"/>
    <lineage>
        <taxon>Bacteria</taxon>
        <taxon>Bacillati</taxon>
        <taxon>Actinomycetota</taxon>
        <taxon>Actinomycetes</taxon>
        <taxon>Micromonosporales</taxon>
        <taxon>Micromonosporaceae</taxon>
        <taxon>Plantactinospora</taxon>
    </lineage>
</organism>